<dbReference type="Gene3D" id="3.30.200.20">
    <property type="entry name" value="Phosphorylase Kinase, domain 1"/>
    <property type="match status" value="1"/>
</dbReference>
<dbReference type="AlphaFoldDB" id="A0A1I8FJU9"/>
<keyword evidence="1" id="KW-1185">Reference proteome</keyword>
<dbReference type="InterPro" id="IPR011009">
    <property type="entry name" value="Kinase-like_dom_sf"/>
</dbReference>
<proteinExistence type="predicted"/>
<organism evidence="1 2">
    <name type="scientific">Macrostomum lignano</name>
    <dbReference type="NCBI Taxonomy" id="282301"/>
    <lineage>
        <taxon>Eukaryota</taxon>
        <taxon>Metazoa</taxon>
        <taxon>Spiralia</taxon>
        <taxon>Lophotrochozoa</taxon>
        <taxon>Platyhelminthes</taxon>
        <taxon>Rhabditophora</taxon>
        <taxon>Macrostomorpha</taxon>
        <taxon>Macrostomida</taxon>
        <taxon>Macrostomidae</taxon>
        <taxon>Macrostomum</taxon>
    </lineage>
</organism>
<accession>A0A1I8FJU9</accession>
<reference evidence="2" key="1">
    <citation type="submission" date="2016-11" db="UniProtKB">
        <authorList>
            <consortium name="WormBaseParasite"/>
        </authorList>
    </citation>
    <scope>IDENTIFICATION</scope>
</reference>
<name>A0A1I8FJU9_9PLAT</name>
<protein>
    <submittedName>
        <fullName evidence="2">Protein kinase domain-containing protein</fullName>
    </submittedName>
</protein>
<dbReference type="WBParaSite" id="maker-unitig_36960-snap-gene-0.2-mRNA-1">
    <property type="protein sequence ID" value="maker-unitig_36960-snap-gene-0.2-mRNA-1"/>
    <property type="gene ID" value="maker-unitig_36960-snap-gene-0.2"/>
</dbReference>
<evidence type="ECO:0000313" key="2">
    <source>
        <dbReference type="WBParaSite" id="maker-unitig_36960-snap-gene-0.2-mRNA-1"/>
    </source>
</evidence>
<dbReference type="SUPFAM" id="SSF56112">
    <property type="entry name" value="Protein kinase-like (PK-like)"/>
    <property type="match status" value="1"/>
</dbReference>
<dbReference type="Proteomes" id="UP000095280">
    <property type="component" value="Unplaced"/>
</dbReference>
<evidence type="ECO:0000313" key="1">
    <source>
        <dbReference type="Proteomes" id="UP000095280"/>
    </source>
</evidence>
<sequence length="206" mass="24451">RSRCPGNNERARRLRCADLDGCFRCSFGHFYFDCIVNNNECHNINDSCFRRCRRRRSRHTAACRLREGARNQQQEGSEIAGREGQERERKREEQMWRRHQMELQLKQRGIAPLRSVIKHNIKCGEGAYKRVYRGYDREQGRPIAWCELKFHVGKDKPAEREQVRKETKTAEKGEKVKATVIVTEFMSEGTLREKMKTFYMMEDSRG</sequence>